<feature type="region of interest" description="Disordered" evidence="2">
    <location>
        <begin position="343"/>
        <end position="368"/>
    </location>
</feature>
<evidence type="ECO:0000313" key="5">
    <source>
        <dbReference type="EMBL" id="KAJ8451281.1"/>
    </source>
</evidence>
<feature type="compositionally biased region" description="Polar residues" evidence="2">
    <location>
        <begin position="345"/>
        <end position="368"/>
    </location>
</feature>
<dbReference type="EMBL" id="JAKOGI010000010">
    <property type="protein sequence ID" value="KAJ8451281.1"/>
    <property type="molecule type" value="Genomic_DNA"/>
</dbReference>
<dbReference type="InterPro" id="IPR057599">
    <property type="entry name" value="TORTIFOLIA1/TORL1-2_C"/>
</dbReference>
<comment type="caution">
    <text evidence="5">The sequence shown here is derived from an EMBL/GenBank/DDBJ whole genome shotgun (WGS) entry which is preliminary data.</text>
</comment>
<gene>
    <name evidence="5" type="ORF">Cgig2_014053</name>
</gene>
<evidence type="ECO:0000259" key="3">
    <source>
        <dbReference type="Pfam" id="PF24713"/>
    </source>
</evidence>
<evidence type="ECO:0000256" key="1">
    <source>
        <dbReference type="PROSITE-ProRule" id="PRU00103"/>
    </source>
</evidence>
<dbReference type="Pfam" id="PF24713">
    <property type="entry name" value="TOR1L1_C"/>
    <property type="match status" value="1"/>
</dbReference>
<dbReference type="InterPro" id="IPR016024">
    <property type="entry name" value="ARM-type_fold"/>
</dbReference>
<proteinExistence type="predicted"/>
<keyword evidence="6" id="KW-1185">Reference proteome</keyword>
<evidence type="ECO:0000259" key="4">
    <source>
        <dbReference type="Pfam" id="PF24714"/>
    </source>
</evidence>
<reference evidence="5" key="1">
    <citation type="submission" date="2022-04" db="EMBL/GenBank/DDBJ databases">
        <title>Carnegiea gigantea Genome sequencing and assembly v2.</title>
        <authorList>
            <person name="Copetti D."/>
            <person name="Sanderson M.J."/>
            <person name="Burquez A."/>
            <person name="Wojciechowski M.F."/>
        </authorList>
    </citation>
    <scope>NUCLEOTIDE SEQUENCE</scope>
    <source>
        <strain evidence="5">SGP5-SGP5p</strain>
        <tissue evidence="5">Aerial part</tissue>
    </source>
</reference>
<dbReference type="PANTHER" id="PTHR31355">
    <property type="entry name" value="MICROTUBULE-ASSOCIATED PROTEIN TORTIFOLIA1"/>
    <property type="match status" value="1"/>
</dbReference>
<dbReference type="InterPro" id="IPR011989">
    <property type="entry name" value="ARM-like"/>
</dbReference>
<dbReference type="Gene3D" id="1.25.10.10">
    <property type="entry name" value="Leucine-rich Repeat Variant"/>
    <property type="match status" value="2"/>
</dbReference>
<dbReference type="InterPro" id="IPR033337">
    <property type="entry name" value="TORTIFOLIA1/SINE1-2"/>
</dbReference>
<evidence type="ECO:0000313" key="6">
    <source>
        <dbReference type="Proteomes" id="UP001153076"/>
    </source>
</evidence>
<evidence type="ECO:0008006" key="7">
    <source>
        <dbReference type="Google" id="ProtNLM"/>
    </source>
</evidence>
<dbReference type="Pfam" id="PF24714">
    <property type="entry name" value="TOR1L1_N"/>
    <property type="match status" value="1"/>
</dbReference>
<dbReference type="GO" id="GO:0008017">
    <property type="term" value="F:microtubule binding"/>
    <property type="evidence" value="ECO:0007669"/>
    <property type="project" value="InterPro"/>
</dbReference>
<accession>A0A9Q1KYT4</accession>
<dbReference type="OrthoDB" id="298726at2759"/>
<dbReference type="SUPFAM" id="SSF48371">
    <property type="entry name" value="ARM repeat"/>
    <property type="match status" value="1"/>
</dbReference>
<name>A0A9Q1KYT4_9CARY</name>
<feature type="domain" description="TORTIFOLIA1/SINE1-2 N-terminal" evidence="4">
    <location>
        <begin position="23"/>
        <end position="298"/>
    </location>
</feature>
<dbReference type="PANTHER" id="PTHR31355:SF22">
    <property type="entry name" value="TORTIFOLIA1-LIKE PROTEIN 2"/>
    <property type="match status" value="1"/>
</dbReference>
<dbReference type="PROSITE" id="PS50077">
    <property type="entry name" value="HEAT_REPEAT"/>
    <property type="match status" value="1"/>
</dbReference>
<evidence type="ECO:0000256" key="2">
    <source>
        <dbReference type="SAM" id="MobiDB-lite"/>
    </source>
</evidence>
<feature type="region of interest" description="Disordered" evidence="2">
    <location>
        <begin position="583"/>
        <end position="610"/>
    </location>
</feature>
<feature type="compositionally biased region" description="Basic and acidic residues" evidence="2">
    <location>
        <begin position="592"/>
        <end position="610"/>
    </location>
</feature>
<dbReference type="InterPro" id="IPR057600">
    <property type="entry name" value="TORTIFOLIA1/SINE1-2_N"/>
</dbReference>
<feature type="domain" description="TORTIFOLIA1/TORL1-2 C-terminal" evidence="3">
    <location>
        <begin position="689"/>
        <end position="818"/>
    </location>
</feature>
<dbReference type="InterPro" id="IPR021133">
    <property type="entry name" value="HEAT_type_2"/>
</dbReference>
<feature type="repeat" description="HEAT" evidence="1">
    <location>
        <begin position="104"/>
        <end position="142"/>
    </location>
</feature>
<dbReference type="Proteomes" id="UP001153076">
    <property type="component" value="Unassembled WGS sequence"/>
</dbReference>
<sequence>MKARTELKSKGPRKVNSQQVVYELKHRVVLALNKIADRDTYQIGVEELEKAAEALNPDRIIPFLSCILDTDSEQKSAVRKECVRMMGVLAKIHGVLIGPHVGKMVASIVKRLKDQDSVVRDTCVETMGVFASEFGNSQLESDGIFVLLVRPLFEALGEQNKQIQSGAAMCLARVIDNMIDPPTSILQKMLVRTMKLLKNPHFMAKPAVIELNKSLILAGGALSHSALSSGISSIQEALKDNDWTTRKAASLALGEIGASGGLCLVPFKASCVQALESCRFDKVKPVRDTVLQALGCWRSILEDDEAQRSDSKSIMRGNLCGDNRSDLVSACSSMWEDVTHKESIANIQKKSPGSSRNRSQNYAEGCKKSNNGDWHIDIAVPKTRSIIQQDLHNEGSGNSCITRTVETVTANAISMEDIGHAYDQMDEKQEYSSASNHVSDNFTNHFMAASHCPPHRSDLKLVGGDQLFAEERSSSDRRSLESTVMEMEESHPVHACCSQTKNEMSSIRKQLAEIEKKQSGLMDLLQVFTTNTMESLAVIQLKVSSLEHAVDRILHVNGGRYTTDHASMRCVEKCQSFASPAISAASTPRPSMDMHERKSSTQPSLKKEVWKGKAVDMKSKSASVSLCLESQREPLSMMNRNLIGGQTQKNIRQDLQSMSYRESRKTDRVFTSIMNGNDRQNGKASENDTWKRVKGFLCEGDLDSAYGEALCSRNQRVLIELIDATGPVLDSLSNRTICNHFSTLAACILEQGTFEPLIPWLQQIVDLSTIHGPSYIPLSLKVKREIISAVQDALDAEVTHPTKRRLIAQLAMKLQQIWGDALFTYILLSLKFFTGNDLNVSQEGIGETGFRDFLLSVLYHHMLCLPNVR</sequence>
<dbReference type="AlphaFoldDB" id="A0A9Q1KYT4"/>
<protein>
    <recommendedName>
        <fullName evidence="7">TOG domain-containing protein</fullName>
    </recommendedName>
</protein>
<dbReference type="GO" id="GO:0005874">
    <property type="term" value="C:microtubule"/>
    <property type="evidence" value="ECO:0007669"/>
    <property type="project" value="InterPro"/>
</dbReference>
<organism evidence="5 6">
    <name type="scientific">Carnegiea gigantea</name>
    <dbReference type="NCBI Taxonomy" id="171969"/>
    <lineage>
        <taxon>Eukaryota</taxon>
        <taxon>Viridiplantae</taxon>
        <taxon>Streptophyta</taxon>
        <taxon>Embryophyta</taxon>
        <taxon>Tracheophyta</taxon>
        <taxon>Spermatophyta</taxon>
        <taxon>Magnoliopsida</taxon>
        <taxon>eudicotyledons</taxon>
        <taxon>Gunneridae</taxon>
        <taxon>Pentapetalae</taxon>
        <taxon>Caryophyllales</taxon>
        <taxon>Cactineae</taxon>
        <taxon>Cactaceae</taxon>
        <taxon>Cactoideae</taxon>
        <taxon>Echinocereeae</taxon>
        <taxon>Carnegiea</taxon>
    </lineage>
</organism>